<keyword evidence="3" id="KW-0808">Transferase</keyword>
<protein>
    <submittedName>
        <fullName evidence="5">Type I polyketide synthase</fullName>
    </submittedName>
</protein>
<dbReference type="Pfam" id="PF00109">
    <property type="entry name" value="ketoacyl-synt"/>
    <property type="match status" value="1"/>
</dbReference>
<evidence type="ECO:0000256" key="3">
    <source>
        <dbReference type="RuleBase" id="RU003694"/>
    </source>
</evidence>
<dbReference type="AlphaFoldDB" id="A0A1S6K7U3"/>
<keyword evidence="2" id="KW-0597">Phosphoprotein</keyword>
<dbReference type="CDD" id="cd00833">
    <property type="entry name" value="PKS"/>
    <property type="match status" value="1"/>
</dbReference>
<dbReference type="Pfam" id="PF02801">
    <property type="entry name" value="Ketoacyl-synt_C"/>
    <property type="match status" value="1"/>
</dbReference>
<dbReference type="PANTHER" id="PTHR43775">
    <property type="entry name" value="FATTY ACID SYNTHASE"/>
    <property type="match status" value="1"/>
</dbReference>
<comment type="similarity">
    <text evidence="3">Belongs to the thiolase-like superfamily. Beta-ketoacyl-ACP synthases family.</text>
</comment>
<evidence type="ECO:0000256" key="2">
    <source>
        <dbReference type="ARBA" id="ARBA00022553"/>
    </source>
</evidence>
<evidence type="ECO:0000313" key="5">
    <source>
        <dbReference type="EMBL" id="AQS99179.1"/>
    </source>
</evidence>
<organism evidence="5">
    <name type="scientific">Gambierdiscus excentricus</name>
    <dbReference type="NCBI Taxonomy" id="986170"/>
    <lineage>
        <taxon>Eukaryota</taxon>
        <taxon>Sar</taxon>
        <taxon>Alveolata</taxon>
        <taxon>Dinophyceae</taxon>
        <taxon>Gonyaulacales</taxon>
        <taxon>Pyrocystaceae</taxon>
        <taxon>Gambierdiscus</taxon>
    </lineage>
</organism>
<dbReference type="InterPro" id="IPR014030">
    <property type="entry name" value="Ketoacyl_synth_N"/>
</dbReference>
<dbReference type="InterPro" id="IPR030834">
    <property type="entry name" value="PKS_assoc_dom"/>
</dbReference>
<dbReference type="InterPro" id="IPR020841">
    <property type="entry name" value="PKS_Beta-ketoAc_synthase_dom"/>
</dbReference>
<dbReference type="InterPro" id="IPR016039">
    <property type="entry name" value="Thiolase-like"/>
</dbReference>
<feature type="domain" description="Ketosynthase family 3 (KS3)" evidence="4">
    <location>
        <begin position="287"/>
        <end position="718"/>
    </location>
</feature>
<evidence type="ECO:0000259" key="4">
    <source>
        <dbReference type="PROSITE" id="PS52004"/>
    </source>
</evidence>
<dbReference type="Gene3D" id="3.40.47.10">
    <property type="match status" value="1"/>
</dbReference>
<proteinExistence type="inferred from homology"/>
<sequence>MSVRPRGVDLRVDQCSDDVFAEVMVSRLTSKGFCTIDLGLPASLSEQVLTEVSDLKASGQLYQPATAVAEGLLGTEGSARIAELDRLSSELSEAPGGSDGLRQINSMITSIGVSLGPHTDRLGFDLTHRSHALLHETGIPDAGPPLTEKDVTRWLEKFLRHTLMVVVFLGPAEGVLTLKVFEEEEAEAYEVPTAAGTMVVLRPDILSHQHVSLGRAMAVSSFFIHVHAFQKRHPTGGWNMCPAARELDRWAMDKVRALKGRVQDELDWDPAVPQEFRRAMNLSYFKGNMVAVRGVACKFPGTWLADTHFRSFTAGVDYVTHIPYARWDQTQYYDENPECWRWGKTNSKHGAFMEGVELFDAKLFSLSLAESKSMDPHQRLILEVGYDALHRMGMRKNTLMNAAGSVYVGHAFGDWGFVEKSADVGLGPTGGAGCIAANRLSFVLGIKGPSMALDTDQSSSMTAVFMTAESIQKKGHGVIADFGAAIGAQIMLTPTWWTQHTAMSWLSSRGRCLTYDAAASGFVRGEGVGSAAMRPLSEVVDGQCVRDEKLPLVGVLAGTSLNTNGKGSSLAAPNGMAEQEVIAEAVRNASIASQDVDAVEAHGAGHPLSDVIEVGSLLRAHRYEDNVPLAITSVKTVVGNMMESGGIASLMKNLLGAQWGFMACLLHLRELNPHMDDLADNNPAAVLSEHLAYTRRSAFAGAMSRGFGGTNVYGISWGTLDEEKVPLAAGSAAGQQQIHFWPGGGGFLDAKDRPEKGYYIVGSWVEWSNPQRMEEEEAGVYGYTVMLGENAWEQFQIVLDGDLQRVLHPGGAKMGKETAVYGPDEGIAGASTWIIDGRCNWVEASDLLVEGAAPTSDGPGHGSGDAGYELAPVDTLDAGKPGDKYRVRLCIAGKWRLVSWDKEGEATAEDKGVCPVECIGKYYVIGSWSGWEFEELTQDANEIGLHYTEVVLRWGTGEFQIVRNKDPCQVLYPTMVKATEDTEVLGPDEGGDGLHWFIKGRPGDVFRIELQRSVADGNDVKKVSWQHVRRE</sequence>
<dbReference type="GO" id="GO:0006633">
    <property type="term" value="P:fatty acid biosynthetic process"/>
    <property type="evidence" value="ECO:0007669"/>
    <property type="project" value="TreeGrafter"/>
</dbReference>
<dbReference type="GO" id="GO:0004312">
    <property type="term" value="F:fatty acid synthase activity"/>
    <property type="evidence" value="ECO:0007669"/>
    <property type="project" value="TreeGrafter"/>
</dbReference>
<evidence type="ECO:0000256" key="1">
    <source>
        <dbReference type="ARBA" id="ARBA00022450"/>
    </source>
</evidence>
<dbReference type="SMART" id="SM00825">
    <property type="entry name" value="PKS_KS"/>
    <property type="match status" value="1"/>
</dbReference>
<name>A0A1S6K7U3_9DINO</name>
<dbReference type="InterPro" id="IPR014031">
    <property type="entry name" value="Ketoacyl_synth_C"/>
</dbReference>
<accession>A0A1S6K7U3</accession>
<dbReference type="NCBIfam" id="TIGR04556">
    <property type="entry name" value="PKS_assoc"/>
    <property type="match status" value="1"/>
</dbReference>
<dbReference type="InterPro" id="IPR050091">
    <property type="entry name" value="PKS_NRPS_Biosynth_Enz"/>
</dbReference>
<dbReference type="PROSITE" id="PS52004">
    <property type="entry name" value="KS3_2"/>
    <property type="match status" value="1"/>
</dbReference>
<dbReference type="SUPFAM" id="SSF53901">
    <property type="entry name" value="Thiolase-like"/>
    <property type="match status" value="1"/>
</dbReference>
<dbReference type="EMBL" id="KX395761">
    <property type="protein sequence ID" value="AQS99179.1"/>
    <property type="molecule type" value="Transcribed_RNA"/>
</dbReference>
<dbReference type="PANTHER" id="PTHR43775:SF37">
    <property type="entry name" value="SI:DKEY-61P9.11"/>
    <property type="match status" value="1"/>
</dbReference>
<reference evidence="5" key="1">
    <citation type="journal article" date="2017" name="J. Eukaryot. Microbiol.">
        <title>Role of Modular Polyketide Synthases in the Production of Polyether Ladder Compounds in Ciguatoxin-producing Gambierdiscus polynesiensis and G.excentricus (Dinophyceae).</title>
        <authorList>
            <person name="Kohli G.S."/>
            <person name="Campbell K."/>
            <person name="John U."/>
            <person name="Smith K.F."/>
            <person name="Fraga S."/>
            <person name="Rhodes L.L."/>
            <person name="Murray S.A."/>
        </authorList>
    </citation>
    <scope>NUCLEOTIDE SEQUENCE</scope>
    <source>
        <strain evidence="5">Contig_2711</strain>
    </source>
</reference>
<keyword evidence="1" id="KW-0596">Phosphopantetheine</keyword>